<dbReference type="EMBL" id="JARPOI010000019">
    <property type="protein sequence ID" value="KAJ9132751.1"/>
    <property type="molecule type" value="Genomic_DNA"/>
</dbReference>
<dbReference type="PANTHER" id="PTHR31236">
    <property type="entry name" value="BURP DOMAIN PROTEIN USPL1-LIKE"/>
    <property type="match status" value="1"/>
</dbReference>
<keyword evidence="1" id="KW-0732">Signal</keyword>
<evidence type="ECO:0000313" key="3">
    <source>
        <dbReference type="EMBL" id="KAJ9132751.1"/>
    </source>
</evidence>
<evidence type="ECO:0000256" key="1">
    <source>
        <dbReference type="SAM" id="SignalP"/>
    </source>
</evidence>
<evidence type="ECO:0000313" key="4">
    <source>
        <dbReference type="Proteomes" id="UP001174677"/>
    </source>
</evidence>
<dbReference type="SMART" id="SM01045">
    <property type="entry name" value="BURP"/>
    <property type="match status" value="1"/>
</dbReference>
<reference evidence="3 4" key="1">
    <citation type="journal article" date="2023" name="Plant Biotechnol. J.">
        <title>Chromosome-level wild Hevea brasiliensis genome provides new tools for genomic-assisted breeding and valuable loci to elevate rubber yield.</title>
        <authorList>
            <person name="Cheng H."/>
            <person name="Song X."/>
            <person name="Hu Y."/>
            <person name="Wu T."/>
            <person name="Yang Q."/>
            <person name="An Z."/>
            <person name="Feng S."/>
            <person name="Deng Z."/>
            <person name="Wu W."/>
            <person name="Zeng X."/>
            <person name="Tu M."/>
            <person name="Wang X."/>
            <person name="Huang H."/>
        </authorList>
    </citation>
    <scope>NUCLEOTIDE SEQUENCE [LARGE SCALE GENOMIC DNA]</scope>
    <source>
        <strain evidence="3">MT/VB/25A 57/8</strain>
    </source>
</reference>
<dbReference type="PANTHER" id="PTHR31236:SF69">
    <property type="entry name" value="BURP DOMAIN-CONTAINING PROTEIN"/>
    <property type="match status" value="1"/>
</dbReference>
<keyword evidence="4" id="KW-1185">Reference proteome</keyword>
<feature type="signal peptide" evidence="1">
    <location>
        <begin position="1"/>
        <end position="22"/>
    </location>
</feature>
<protein>
    <recommendedName>
        <fullName evidence="2">BURP domain-containing protein</fullName>
    </recommendedName>
</protein>
<name>A0ABQ9KBR0_HEVBR</name>
<sequence>MVQRFAYCILFFNLLFFMCAHGSRDEITDQELEKKKFSEAYSLQTTTMNIEKFSHQKFLSQIQRNTNEVIKNNSLQLYYKFLNEIIGKIPGWRHPRGSTEDSSAKTVSKCENFVIDYIEASYLGLFTLNSLYRGKIMPIYFPIDDYSSTFPPFMTKKIADSSTQKYSQQVCKLTPTDDQDLTTFCSTSLKSMLDYIRLAFKSEGGFKVIETTHYPSLSTALLQDYIITENLQEIGGSGKVFCHPMYRSFYCHFDDQLAKVFKISLAGENGDQVEAIAVCHMDTSGMGPDLIAFRLLPVKPGSPFCHFLPAGHLVWVHSPTIAYVS</sequence>
<organism evidence="3 4">
    <name type="scientific">Hevea brasiliensis</name>
    <name type="common">Para rubber tree</name>
    <name type="synonym">Siphonia brasiliensis</name>
    <dbReference type="NCBI Taxonomy" id="3981"/>
    <lineage>
        <taxon>Eukaryota</taxon>
        <taxon>Viridiplantae</taxon>
        <taxon>Streptophyta</taxon>
        <taxon>Embryophyta</taxon>
        <taxon>Tracheophyta</taxon>
        <taxon>Spermatophyta</taxon>
        <taxon>Magnoliopsida</taxon>
        <taxon>eudicotyledons</taxon>
        <taxon>Gunneridae</taxon>
        <taxon>Pentapetalae</taxon>
        <taxon>rosids</taxon>
        <taxon>fabids</taxon>
        <taxon>Malpighiales</taxon>
        <taxon>Euphorbiaceae</taxon>
        <taxon>Crotonoideae</taxon>
        <taxon>Micrandreae</taxon>
        <taxon>Hevea</taxon>
    </lineage>
</organism>
<evidence type="ECO:0000259" key="2">
    <source>
        <dbReference type="PROSITE" id="PS51277"/>
    </source>
</evidence>
<accession>A0ABQ9KBR0</accession>
<dbReference type="PROSITE" id="PS51277">
    <property type="entry name" value="BURP"/>
    <property type="match status" value="1"/>
</dbReference>
<gene>
    <name evidence="3" type="ORF">P3X46_033588</name>
</gene>
<comment type="caution">
    <text evidence="3">The sequence shown here is derived from an EMBL/GenBank/DDBJ whole genome shotgun (WGS) entry which is preliminary data.</text>
</comment>
<dbReference type="Proteomes" id="UP001174677">
    <property type="component" value="Unassembled WGS sequence"/>
</dbReference>
<feature type="chain" id="PRO_5047245522" description="BURP domain-containing protein" evidence="1">
    <location>
        <begin position="23"/>
        <end position="325"/>
    </location>
</feature>
<dbReference type="InterPro" id="IPR044816">
    <property type="entry name" value="BURP"/>
</dbReference>
<feature type="domain" description="BURP" evidence="2">
    <location>
        <begin position="125"/>
        <end position="318"/>
    </location>
</feature>
<dbReference type="Pfam" id="PF03181">
    <property type="entry name" value="BURP"/>
    <property type="match status" value="1"/>
</dbReference>
<proteinExistence type="predicted"/>
<dbReference type="InterPro" id="IPR004873">
    <property type="entry name" value="BURP_dom"/>
</dbReference>